<evidence type="ECO:0000313" key="7">
    <source>
        <dbReference type="EMBL" id="GAA2390784.1"/>
    </source>
</evidence>
<dbReference type="EMBL" id="BAAATJ010000004">
    <property type="protein sequence ID" value="GAA2390784.1"/>
    <property type="molecule type" value="Genomic_DNA"/>
</dbReference>
<feature type="domain" description="HTH tetR-type" evidence="6">
    <location>
        <begin position="87"/>
        <end position="146"/>
    </location>
</feature>
<keyword evidence="2 4" id="KW-0238">DNA-binding</keyword>
<keyword evidence="3" id="KW-0804">Transcription</keyword>
<dbReference type="Proteomes" id="UP001500058">
    <property type="component" value="Unassembled WGS sequence"/>
</dbReference>
<reference evidence="7 8" key="1">
    <citation type="journal article" date="2019" name="Int. J. Syst. Evol. Microbiol.">
        <title>The Global Catalogue of Microorganisms (GCM) 10K type strain sequencing project: providing services to taxonomists for standard genome sequencing and annotation.</title>
        <authorList>
            <consortium name="The Broad Institute Genomics Platform"/>
            <consortium name="The Broad Institute Genome Sequencing Center for Infectious Disease"/>
            <person name="Wu L."/>
            <person name="Ma J."/>
        </authorList>
    </citation>
    <scope>NUCLEOTIDE SEQUENCE [LARGE SCALE GENOMIC DNA]</scope>
    <source>
        <strain evidence="7 8">JCM 6921</strain>
    </source>
</reference>
<gene>
    <name evidence="7" type="ORF">GCM10010420_13360</name>
</gene>
<dbReference type="Pfam" id="PF00440">
    <property type="entry name" value="TetR_N"/>
    <property type="match status" value="1"/>
</dbReference>
<comment type="caution">
    <text evidence="7">The sequence shown here is derived from an EMBL/GenBank/DDBJ whole genome shotgun (WGS) entry which is preliminary data.</text>
</comment>
<keyword evidence="1" id="KW-0805">Transcription regulation</keyword>
<proteinExistence type="predicted"/>
<sequence length="259" mass="26883">MRRSGRPRPGAPLHRRPGDPARARTGGELPGGRAARPYHPYYAARMTNPTGPQDPRPAARDASAAQSGRGGTAGSGRPANEGPRAAARNRAALVAAAREVFAEQGLNAPLSAVARRAGVGQGSLYRHFADRVALASAVLDENVRHIEEAAAEPGADLESLLGVVTWQLTRSTAFVDLLRLHADEYARTLAGRVRSVLAGHLPAGHRLSADDVMLAVAMVSGVVAGGPTPAERERLALAAWRLLGIGVGPVRPAGTADGV</sequence>
<dbReference type="Gene3D" id="1.10.357.10">
    <property type="entry name" value="Tetracycline Repressor, domain 2"/>
    <property type="match status" value="1"/>
</dbReference>
<dbReference type="PRINTS" id="PR00455">
    <property type="entry name" value="HTHTETR"/>
</dbReference>
<evidence type="ECO:0000256" key="4">
    <source>
        <dbReference type="PROSITE-ProRule" id="PRU00335"/>
    </source>
</evidence>
<evidence type="ECO:0000256" key="5">
    <source>
        <dbReference type="SAM" id="MobiDB-lite"/>
    </source>
</evidence>
<feature type="compositionally biased region" description="Low complexity" evidence="5">
    <location>
        <begin position="76"/>
        <end position="86"/>
    </location>
</feature>
<evidence type="ECO:0000256" key="2">
    <source>
        <dbReference type="ARBA" id="ARBA00023125"/>
    </source>
</evidence>
<dbReference type="PANTHER" id="PTHR30055:SF234">
    <property type="entry name" value="HTH-TYPE TRANSCRIPTIONAL REGULATOR BETI"/>
    <property type="match status" value="1"/>
</dbReference>
<protein>
    <recommendedName>
        <fullName evidence="6">HTH tetR-type domain-containing protein</fullName>
    </recommendedName>
</protein>
<dbReference type="InterPro" id="IPR050109">
    <property type="entry name" value="HTH-type_TetR-like_transc_reg"/>
</dbReference>
<feature type="compositionally biased region" description="Low complexity" evidence="5">
    <location>
        <begin position="33"/>
        <end position="45"/>
    </location>
</feature>
<feature type="region of interest" description="Disordered" evidence="5">
    <location>
        <begin position="1"/>
        <end position="86"/>
    </location>
</feature>
<evidence type="ECO:0000256" key="3">
    <source>
        <dbReference type="ARBA" id="ARBA00023163"/>
    </source>
</evidence>
<evidence type="ECO:0000313" key="8">
    <source>
        <dbReference type="Proteomes" id="UP001500058"/>
    </source>
</evidence>
<dbReference type="PROSITE" id="PS50977">
    <property type="entry name" value="HTH_TETR_2"/>
    <property type="match status" value="1"/>
</dbReference>
<dbReference type="SUPFAM" id="SSF46689">
    <property type="entry name" value="Homeodomain-like"/>
    <property type="match status" value="1"/>
</dbReference>
<keyword evidence="8" id="KW-1185">Reference proteome</keyword>
<dbReference type="PANTHER" id="PTHR30055">
    <property type="entry name" value="HTH-TYPE TRANSCRIPTIONAL REGULATOR RUTR"/>
    <property type="match status" value="1"/>
</dbReference>
<evidence type="ECO:0000259" key="6">
    <source>
        <dbReference type="PROSITE" id="PS50977"/>
    </source>
</evidence>
<dbReference type="InterPro" id="IPR009057">
    <property type="entry name" value="Homeodomain-like_sf"/>
</dbReference>
<dbReference type="InterPro" id="IPR001647">
    <property type="entry name" value="HTH_TetR"/>
</dbReference>
<evidence type="ECO:0000256" key="1">
    <source>
        <dbReference type="ARBA" id="ARBA00023015"/>
    </source>
</evidence>
<accession>A0ABN3I059</accession>
<organism evidence="7 8">
    <name type="scientific">Streptomyces glaucosporus</name>
    <dbReference type="NCBI Taxonomy" id="284044"/>
    <lineage>
        <taxon>Bacteria</taxon>
        <taxon>Bacillati</taxon>
        <taxon>Actinomycetota</taxon>
        <taxon>Actinomycetes</taxon>
        <taxon>Kitasatosporales</taxon>
        <taxon>Streptomycetaceae</taxon>
        <taxon>Streptomyces</taxon>
    </lineage>
</organism>
<feature type="DNA-binding region" description="H-T-H motif" evidence="4">
    <location>
        <begin position="109"/>
        <end position="128"/>
    </location>
</feature>
<name>A0ABN3I059_9ACTN</name>